<feature type="transmembrane region" description="Helical" evidence="5">
    <location>
        <begin position="105"/>
        <end position="123"/>
    </location>
</feature>
<gene>
    <name evidence="6" type="ORF">R4I43_23720</name>
</gene>
<evidence type="ECO:0000313" key="6">
    <source>
        <dbReference type="EMBL" id="MEB3370419.1"/>
    </source>
</evidence>
<sequence length="138" mass="14551">MTTSANTTASPPRRAVNIGLWVLQVLLAAFFVFAAVPKLLGDPIAVQMFDLIGFGQWLRYFTGVVEVLGAIGLLIPRLCGLAAVGLALVMVGAVLAEIFPLGAPVVALSPLVLCLLFLLIAWARRDSIKALIPGLARS</sequence>
<keyword evidence="4 5" id="KW-0472">Membrane</keyword>
<organism evidence="6 7">
    <name type="scientific">Saccharopolyspora mangrovi</name>
    <dbReference type="NCBI Taxonomy" id="3082379"/>
    <lineage>
        <taxon>Bacteria</taxon>
        <taxon>Bacillati</taxon>
        <taxon>Actinomycetota</taxon>
        <taxon>Actinomycetes</taxon>
        <taxon>Pseudonocardiales</taxon>
        <taxon>Pseudonocardiaceae</taxon>
        <taxon>Saccharopolyspora</taxon>
    </lineage>
</organism>
<comment type="caution">
    <text evidence="6">The sequence shown here is derived from an EMBL/GenBank/DDBJ whole genome shotgun (WGS) entry which is preliminary data.</text>
</comment>
<dbReference type="InterPro" id="IPR032808">
    <property type="entry name" value="DoxX"/>
</dbReference>
<evidence type="ECO:0000313" key="7">
    <source>
        <dbReference type="Proteomes" id="UP001327093"/>
    </source>
</evidence>
<feature type="transmembrane region" description="Helical" evidence="5">
    <location>
        <begin position="18"/>
        <end position="37"/>
    </location>
</feature>
<keyword evidence="3 5" id="KW-1133">Transmembrane helix</keyword>
<dbReference type="EMBL" id="JAWLNX010000018">
    <property type="protein sequence ID" value="MEB3370419.1"/>
    <property type="molecule type" value="Genomic_DNA"/>
</dbReference>
<evidence type="ECO:0000256" key="1">
    <source>
        <dbReference type="ARBA" id="ARBA00004141"/>
    </source>
</evidence>
<dbReference type="RefSeq" id="WP_324267893.1">
    <property type="nucleotide sequence ID" value="NZ_JAWLNX010000018.1"/>
</dbReference>
<evidence type="ECO:0000256" key="3">
    <source>
        <dbReference type="ARBA" id="ARBA00022989"/>
    </source>
</evidence>
<comment type="subcellular location">
    <subcellularLocation>
        <location evidence="1">Membrane</location>
        <topology evidence="1">Multi-pass membrane protein</topology>
    </subcellularLocation>
</comment>
<proteinExistence type="predicted"/>
<evidence type="ECO:0000256" key="5">
    <source>
        <dbReference type="SAM" id="Phobius"/>
    </source>
</evidence>
<accession>A0ABU6AFR9</accession>
<dbReference type="Pfam" id="PF13564">
    <property type="entry name" value="DoxX_2"/>
    <property type="match status" value="1"/>
</dbReference>
<reference evidence="6 7" key="1">
    <citation type="submission" date="2023-10" db="EMBL/GenBank/DDBJ databases">
        <title>Saccharopolyspora sp. nov., isolated from mangrove soil.</title>
        <authorList>
            <person name="Lu Y."/>
            <person name="Liu W."/>
        </authorList>
    </citation>
    <scope>NUCLEOTIDE SEQUENCE [LARGE SCALE GENOMIC DNA]</scope>
    <source>
        <strain evidence="6 7">S2-29</strain>
    </source>
</reference>
<evidence type="ECO:0000256" key="2">
    <source>
        <dbReference type="ARBA" id="ARBA00022692"/>
    </source>
</evidence>
<evidence type="ECO:0000256" key="4">
    <source>
        <dbReference type="ARBA" id="ARBA00023136"/>
    </source>
</evidence>
<dbReference type="Proteomes" id="UP001327093">
    <property type="component" value="Unassembled WGS sequence"/>
</dbReference>
<keyword evidence="2 5" id="KW-0812">Transmembrane</keyword>
<feature type="transmembrane region" description="Helical" evidence="5">
    <location>
        <begin position="57"/>
        <end position="74"/>
    </location>
</feature>
<name>A0ABU6AFR9_9PSEU</name>
<protein>
    <submittedName>
        <fullName evidence="6">DoxX family protein</fullName>
    </submittedName>
</protein>
<keyword evidence="7" id="KW-1185">Reference proteome</keyword>
<feature type="transmembrane region" description="Helical" evidence="5">
    <location>
        <begin position="81"/>
        <end position="99"/>
    </location>
</feature>